<keyword evidence="2 7" id="KW-0963">Cytoplasm</keyword>
<keyword evidence="9" id="KW-1185">Reference proteome</keyword>
<comment type="caution">
    <text evidence="8">The sequence shown here is derived from an EMBL/GenBank/DDBJ whole genome shotgun (WGS) entry which is preliminary data.</text>
</comment>
<feature type="active site" description="Proton donor/acceptor" evidence="7">
    <location>
        <position position="91"/>
    </location>
</feature>
<dbReference type="GO" id="GO:0009264">
    <property type="term" value="P:deoxyribonucleotide catabolic process"/>
    <property type="evidence" value="ECO:0007669"/>
    <property type="project" value="UniProtKB-UniRule"/>
</dbReference>
<dbReference type="GO" id="GO:0006018">
    <property type="term" value="P:2-deoxyribose 1-phosphate catabolic process"/>
    <property type="evidence" value="ECO:0007669"/>
    <property type="project" value="UniProtKB-UniRule"/>
</dbReference>
<accession>A0A4R4FH35</accession>
<comment type="pathway">
    <text evidence="7">Carbohydrate degradation; 2-deoxy-D-ribose 1-phosphate degradation; D-glyceraldehyde 3-phosphate and acetaldehyde from 2-deoxy-alpha-D-ribose 1-phosphate: step 2/2.</text>
</comment>
<dbReference type="FunFam" id="3.20.20.70:FF:000044">
    <property type="entry name" value="Deoxyribose-phosphate aldolase"/>
    <property type="match status" value="1"/>
</dbReference>
<dbReference type="EMBL" id="SMMX01000002">
    <property type="protein sequence ID" value="TDA22965.1"/>
    <property type="molecule type" value="Genomic_DNA"/>
</dbReference>
<dbReference type="Proteomes" id="UP000295710">
    <property type="component" value="Unassembled WGS sequence"/>
</dbReference>
<dbReference type="UniPathway" id="UPA00002">
    <property type="reaction ID" value="UER00468"/>
</dbReference>
<name>A0A4R4FH35_9FIRM</name>
<dbReference type="GO" id="GO:0016052">
    <property type="term" value="P:carbohydrate catabolic process"/>
    <property type="evidence" value="ECO:0007669"/>
    <property type="project" value="TreeGrafter"/>
</dbReference>
<evidence type="ECO:0000256" key="6">
    <source>
        <dbReference type="ARBA" id="ARBA00056337"/>
    </source>
</evidence>
<comment type="similarity">
    <text evidence="1 7">Belongs to the DeoC/FbaB aldolase family. DeoC type 1 subfamily.</text>
</comment>
<dbReference type="GO" id="GO:0004139">
    <property type="term" value="F:deoxyribose-phosphate aldolase activity"/>
    <property type="evidence" value="ECO:0007669"/>
    <property type="project" value="UniProtKB-UniRule"/>
</dbReference>
<evidence type="ECO:0000256" key="7">
    <source>
        <dbReference type="HAMAP-Rule" id="MF_00114"/>
    </source>
</evidence>
<dbReference type="PANTHER" id="PTHR10889">
    <property type="entry name" value="DEOXYRIBOSE-PHOSPHATE ALDOLASE"/>
    <property type="match status" value="1"/>
</dbReference>
<dbReference type="GO" id="GO:0005737">
    <property type="term" value="C:cytoplasm"/>
    <property type="evidence" value="ECO:0007669"/>
    <property type="project" value="UniProtKB-SubCell"/>
</dbReference>
<dbReference type="EC" id="4.1.2.4" evidence="7"/>
<dbReference type="InterPro" id="IPR002915">
    <property type="entry name" value="DeoC/FbaB/LacD_aldolase"/>
</dbReference>
<dbReference type="RefSeq" id="WP_132274831.1">
    <property type="nucleotide sequence ID" value="NZ_JAOBST010000068.1"/>
</dbReference>
<proteinExistence type="inferred from homology"/>
<sequence length="221" mass="23996">MKIEEILKHVDHTLLAQTATWEEIRGICDDGIAYHTASVCIPPSYVRQAKEYVGEKLAVCTVIGFPNGYNTTAVKVAETKDAVENGADEIDMVINLGWVKDKKYDCVEAEIRQIKKAADGKLLKVIIETCLLSEEEKVKMCEIVTAAGADYIKTSTGFSSEGATFGDVRLFAEHVGADVKIKAAGGIRSIQDAEDFLELGAGRLGTSRIVKIAKSKGKNIK</sequence>
<dbReference type="PANTHER" id="PTHR10889:SF1">
    <property type="entry name" value="DEOXYRIBOSE-PHOSPHATE ALDOLASE"/>
    <property type="match status" value="1"/>
</dbReference>
<dbReference type="AlphaFoldDB" id="A0A4R4FH35"/>
<keyword evidence="4 7" id="KW-0704">Schiff base</keyword>
<evidence type="ECO:0000256" key="5">
    <source>
        <dbReference type="ARBA" id="ARBA00048791"/>
    </source>
</evidence>
<dbReference type="SMART" id="SM01133">
    <property type="entry name" value="DeoC"/>
    <property type="match status" value="1"/>
</dbReference>
<evidence type="ECO:0000313" key="8">
    <source>
        <dbReference type="EMBL" id="TDA22965.1"/>
    </source>
</evidence>
<reference evidence="8 9" key="1">
    <citation type="journal article" date="2016" name="Nat. Microbiol.">
        <title>The Mouse Intestinal Bacterial Collection (miBC) provides host-specific insight into cultured diversity and functional potential of the gut microbiota.</title>
        <authorList>
            <person name="Lagkouvardos I."/>
            <person name="Pukall R."/>
            <person name="Abt B."/>
            <person name="Foesel B.U."/>
            <person name="Meier-Kolthoff J.P."/>
            <person name="Kumar N."/>
            <person name="Bresciani A."/>
            <person name="Martinez I."/>
            <person name="Just S."/>
            <person name="Ziegler C."/>
            <person name="Brugiroux S."/>
            <person name="Garzetti D."/>
            <person name="Wenning M."/>
            <person name="Bui T.P."/>
            <person name="Wang J."/>
            <person name="Hugenholtz F."/>
            <person name="Plugge C.M."/>
            <person name="Peterson D.A."/>
            <person name="Hornef M.W."/>
            <person name="Baines J.F."/>
            <person name="Smidt H."/>
            <person name="Walter J."/>
            <person name="Kristiansen K."/>
            <person name="Nielsen H.B."/>
            <person name="Haller D."/>
            <person name="Overmann J."/>
            <person name="Stecher B."/>
            <person name="Clavel T."/>
        </authorList>
    </citation>
    <scope>NUCLEOTIDE SEQUENCE [LARGE SCALE GENOMIC DNA]</scope>
    <source>
        <strain evidence="8 9">DSM 28560</strain>
    </source>
</reference>
<evidence type="ECO:0000256" key="4">
    <source>
        <dbReference type="ARBA" id="ARBA00023270"/>
    </source>
</evidence>
<evidence type="ECO:0000256" key="1">
    <source>
        <dbReference type="ARBA" id="ARBA00010936"/>
    </source>
</evidence>
<dbReference type="PIRSF" id="PIRSF001357">
    <property type="entry name" value="DeoC"/>
    <property type="match status" value="1"/>
</dbReference>
<dbReference type="SUPFAM" id="SSF51569">
    <property type="entry name" value="Aldolase"/>
    <property type="match status" value="1"/>
</dbReference>
<comment type="catalytic activity">
    <reaction evidence="5 7">
        <text>2-deoxy-D-ribose 5-phosphate = D-glyceraldehyde 3-phosphate + acetaldehyde</text>
        <dbReference type="Rhea" id="RHEA:12821"/>
        <dbReference type="ChEBI" id="CHEBI:15343"/>
        <dbReference type="ChEBI" id="CHEBI:59776"/>
        <dbReference type="ChEBI" id="CHEBI:62877"/>
        <dbReference type="EC" id="4.1.2.4"/>
    </reaction>
</comment>
<comment type="function">
    <text evidence="6 7">Catalyzes a reversible aldol reaction between acetaldehyde and D-glyceraldehyde 3-phosphate to generate 2-deoxy-D-ribose 5-phosphate.</text>
</comment>
<dbReference type="Pfam" id="PF01791">
    <property type="entry name" value="DeoC"/>
    <property type="match status" value="1"/>
</dbReference>
<comment type="subcellular location">
    <subcellularLocation>
        <location evidence="7">Cytoplasm</location>
    </subcellularLocation>
</comment>
<organism evidence="8 9">
    <name type="scientific">Extibacter muris</name>
    <dbReference type="NCBI Taxonomy" id="1796622"/>
    <lineage>
        <taxon>Bacteria</taxon>
        <taxon>Bacillati</taxon>
        <taxon>Bacillota</taxon>
        <taxon>Clostridia</taxon>
        <taxon>Lachnospirales</taxon>
        <taxon>Lachnospiraceae</taxon>
        <taxon>Extibacter</taxon>
    </lineage>
</organism>
<dbReference type="InterPro" id="IPR013785">
    <property type="entry name" value="Aldolase_TIM"/>
</dbReference>
<evidence type="ECO:0000313" key="9">
    <source>
        <dbReference type="Proteomes" id="UP000295710"/>
    </source>
</evidence>
<evidence type="ECO:0000256" key="3">
    <source>
        <dbReference type="ARBA" id="ARBA00023239"/>
    </source>
</evidence>
<dbReference type="CDD" id="cd00959">
    <property type="entry name" value="DeoC"/>
    <property type="match status" value="1"/>
</dbReference>
<dbReference type="NCBIfam" id="TIGR00126">
    <property type="entry name" value="deoC"/>
    <property type="match status" value="1"/>
</dbReference>
<gene>
    <name evidence="7 8" type="primary">deoC</name>
    <name evidence="8" type="ORF">E1963_02425</name>
</gene>
<evidence type="ECO:0000256" key="2">
    <source>
        <dbReference type="ARBA" id="ARBA00022490"/>
    </source>
</evidence>
<dbReference type="HAMAP" id="MF_00114">
    <property type="entry name" value="DeoC_type1"/>
    <property type="match status" value="1"/>
</dbReference>
<feature type="active site" description="Schiff-base intermediate with acetaldehyde" evidence="7">
    <location>
        <position position="153"/>
    </location>
</feature>
<protein>
    <recommendedName>
        <fullName evidence="7">Deoxyribose-phosphate aldolase</fullName>
        <shortName evidence="7">DERA</shortName>
        <ecNumber evidence="7">4.1.2.4</ecNumber>
    </recommendedName>
    <alternativeName>
        <fullName evidence="7">2-deoxy-D-ribose 5-phosphate aldolase</fullName>
    </alternativeName>
    <alternativeName>
        <fullName evidence="7">Phosphodeoxyriboaldolase</fullName>
        <shortName evidence="7">Deoxyriboaldolase</shortName>
    </alternativeName>
</protein>
<dbReference type="InterPro" id="IPR028581">
    <property type="entry name" value="DeoC_typeI"/>
</dbReference>
<dbReference type="InterPro" id="IPR011343">
    <property type="entry name" value="DeoC"/>
</dbReference>
<keyword evidence="3 7" id="KW-0456">Lyase</keyword>
<dbReference type="Gene3D" id="3.20.20.70">
    <property type="entry name" value="Aldolase class I"/>
    <property type="match status" value="1"/>
</dbReference>
<feature type="active site" description="Proton donor/acceptor" evidence="7">
    <location>
        <position position="182"/>
    </location>
</feature>